<keyword evidence="2" id="KW-1185">Reference proteome</keyword>
<sequence length="142" mass="16206">MKGQGITKVIRIYPLGTYTLTVHPQREKVTVEGHFWSIKRPHLGQERFTSLSFVPWEGFPGATLGEGRYTWWHNQVLKSIAETISKATANNKYVCHQRNMNFVKAGEQPHTQPKPAAGLFTSALDWELRVDLGRQLSSRTKE</sequence>
<evidence type="ECO:0000313" key="2">
    <source>
        <dbReference type="Proteomes" id="UP000831701"/>
    </source>
</evidence>
<protein>
    <submittedName>
        <fullName evidence="1">Uncharacterized protein</fullName>
    </submittedName>
</protein>
<name>A0ACB8WC05_9TELE</name>
<proteinExistence type="predicted"/>
<organism evidence="1 2">
    <name type="scientific">Scortum barcoo</name>
    <name type="common">barcoo grunter</name>
    <dbReference type="NCBI Taxonomy" id="214431"/>
    <lineage>
        <taxon>Eukaryota</taxon>
        <taxon>Metazoa</taxon>
        <taxon>Chordata</taxon>
        <taxon>Craniata</taxon>
        <taxon>Vertebrata</taxon>
        <taxon>Euteleostomi</taxon>
        <taxon>Actinopterygii</taxon>
        <taxon>Neopterygii</taxon>
        <taxon>Teleostei</taxon>
        <taxon>Neoteleostei</taxon>
        <taxon>Acanthomorphata</taxon>
        <taxon>Eupercaria</taxon>
        <taxon>Centrarchiformes</taxon>
        <taxon>Terapontoidei</taxon>
        <taxon>Terapontidae</taxon>
        <taxon>Scortum</taxon>
    </lineage>
</organism>
<evidence type="ECO:0000313" key="1">
    <source>
        <dbReference type="EMBL" id="KAI3365372.1"/>
    </source>
</evidence>
<accession>A0ACB8WC05</accession>
<reference evidence="1" key="1">
    <citation type="submission" date="2022-04" db="EMBL/GenBank/DDBJ databases">
        <title>Jade perch genome.</title>
        <authorList>
            <person name="Chao B."/>
        </authorList>
    </citation>
    <scope>NUCLEOTIDE SEQUENCE</scope>
    <source>
        <strain evidence="1">CB-2022</strain>
    </source>
</reference>
<comment type="caution">
    <text evidence="1">The sequence shown here is derived from an EMBL/GenBank/DDBJ whole genome shotgun (WGS) entry which is preliminary data.</text>
</comment>
<dbReference type="EMBL" id="CM041542">
    <property type="protein sequence ID" value="KAI3365372.1"/>
    <property type="molecule type" value="Genomic_DNA"/>
</dbReference>
<dbReference type="Proteomes" id="UP000831701">
    <property type="component" value="Chromosome 12"/>
</dbReference>
<gene>
    <name evidence="1" type="ORF">L3Q82_010457</name>
</gene>